<dbReference type="AlphaFoldDB" id="A0A0A1V4B6"/>
<dbReference type="Pfam" id="PF15159">
    <property type="entry name" value="PIG-Y"/>
    <property type="match status" value="1"/>
</dbReference>
<feature type="compositionally biased region" description="Low complexity" evidence="1">
    <location>
        <begin position="194"/>
        <end position="211"/>
    </location>
</feature>
<feature type="transmembrane region" description="Helical" evidence="2">
    <location>
        <begin position="253"/>
        <end position="281"/>
    </location>
</feature>
<dbReference type="InterPro" id="IPR029164">
    <property type="entry name" value="PIG-Y"/>
</dbReference>
<evidence type="ECO:0000256" key="2">
    <source>
        <dbReference type="SAM" id="Phobius"/>
    </source>
</evidence>
<keyword evidence="2" id="KW-0472">Membrane</keyword>
<feature type="transmembrane region" description="Helical" evidence="2">
    <location>
        <begin position="301"/>
        <end position="325"/>
    </location>
</feature>
<evidence type="ECO:0000256" key="1">
    <source>
        <dbReference type="SAM" id="MobiDB-lite"/>
    </source>
</evidence>
<dbReference type="PANTHER" id="PTHR39400:SF1">
    <property type="entry name" value="PIG-P DOMAIN-CONTAINING PROTEIN"/>
    <property type="match status" value="1"/>
</dbReference>
<keyword evidence="2" id="KW-1133">Transmembrane helix</keyword>
<proteinExistence type="predicted"/>
<evidence type="ECO:0000313" key="4">
    <source>
        <dbReference type="Proteomes" id="UP000030151"/>
    </source>
</evidence>
<accession>A0A0A1V4B6</accession>
<reference evidence="3 4" key="1">
    <citation type="submission" date="2014-02" db="EMBL/GenBank/DDBJ databases">
        <title>The genome sequence of the entomopathogenic fungus Metarhizium robertsii ARSEF 2575.</title>
        <authorList>
            <person name="Giuliano Garisto Donzelli B."/>
            <person name="Roe B.A."/>
            <person name="Macmil S.L."/>
            <person name="Krasnoff S.B."/>
            <person name="Gibson D.M."/>
        </authorList>
    </citation>
    <scope>NUCLEOTIDE SEQUENCE [LARGE SCALE GENOMIC DNA]</scope>
    <source>
        <strain evidence="3 4">ARSEF 2575</strain>
    </source>
</reference>
<comment type="caution">
    <text evidence="3">The sequence shown here is derived from an EMBL/GenBank/DDBJ whole genome shotgun (WGS) entry which is preliminary data.</text>
</comment>
<dbReference type="PANTHER" id="PTHR39400">
    <property type="entry name" value="YALI0E29227P"/>
    <property type="match status" value="1"/>
</dbReference>
<dbReference type="OrthoDB" id="2157498at2759"/>
<protein>
    <submittedName>
        <fullName evidence="3">Uncharacterized protein</fullName>
    </submittedName>
</protein>
<feature type="region of interest" description="Disordered" evidence="1">
    <location>
        <begin position="1"/>
        <end position="32"/>
    </location>
</feature>
<keyword evidence="2" id="KW-0812">Transmembrane</keyword>
<organism evidence="3 4">
    <name type="scientific">Metarhizium robertsii</name>
    <dbReference type="NCBI Taxonomy" id="568076"/>
    <lineage>
        <taxon>Eukaryota</taxon>
        <taxon>Fungi</taxon>
        <taxon>Dikarya</taxon>
        <taxon>Ascomycota</taxon>
        <taxon>Pezizomycotina</taxon>
        <taxon>Sordariomycetes</taxon>
        <taxon>Hypocreomycetidae</taxon>
        <taxon>Hypocreales</taxon>
        <taxon>Clavicipitaceae</taxon>
        <taxon>Metarhizium</taxon>
    </lineage>
</organism>
<name>A0A0A1V4B6_9HYPO</name>
<sequence length="338" mass="37150">MDNDTSDAVQHGEQQSTSVHRRTPSGSGILSKFPFMRTSAEIKTRLDIEEEDTINSVATAPSSLAPLTQLQKTRRRRGSLRKAALLGRGAQREKKETKLLKIDTSHTAAFGAGVIGASSSSTATERDALGLKTSDFTLHTVSTDMSLQNSATSNQSGVNAIANGGHGEQDTERRNSYNSTTDEEDVLHISHNQGPPLSTLSVSSGSESYYTNRTTAPRRRSFQQTKSPLSYSGISTTALPHPDSDWDYSETEWWGWVVLTVTWFVFVIGMGSCLNVWTWAWDVGKTPYAPPELENDETLPIVGYYPALIILTGVMAWVWVVVAWVGMKYFRHAKISGD</sequence>
<feature type="compositionally biased region" description="Polar residues" evidence="1">
    <location>
        <begin position="148"/>
        <end position="158"/>
    </location>
</feature>
<dbReference type="Proteomes" id="UP000030151">
    <property type="component" value="Unassembled WGS sequence"/>
</dbReference>
<dbReference type="HOGENOM" id="CLU_030267_1_0_1"/>
<evidence type="ECO:0000313" key="3">
    <source>
        <dbReference type="EMBL" id="EXV05097.1"/>
    </source>
</evidence>
<feature type="compositionally biased region" description="Polar residues" evidence="1">
    <location>
        <begin position="1"/>
        <end position="28"/>
    </location>
</feature>
<dbReference type="eggNOG" id="ENOG502S4R7">
    <property type="taxonomic scope" value="Eukaryota"/>
</dbReference>
<dbReference type="EMBL" id="JELW01000002">
    <property type="protein sequence ID" value="EXV05097.1"/>
    <property type="molecule type" value="Genomic_DNA"/>
</dbReference>
<feature type="region of interest" description="Disordered" evidence="1">
    <location>
        <begin position="148"/>
        <end position="226"/>
    </location>
</feature>
<gene>
    <name evidence="3" type="ORF">X797_002784</name>
</gene>